<name>A0A2N3G4Z5_9ACTN</name>
<evidence type="ECO:0000313" key="9">
    <source>
        <dbReference type="EMBL" id="PKQ27668.1"/>
    </source>
</evidence>
<evidence type="ECO:0000256" key="2">
    <source>
        <dbReference type="ARBA" id="ARBA00022475"/>
    </source>
</evidence>
<reference evidence="9 10" key="1">
    <citation type="journal article" date="2017" name="ISME J.">
        <title>Potential for microbial H2 and metal transformations associated with novel bacteria and archaea in deep terrestrial subsurface sediments.</title>
        <authorList>
            <person name="Hernsdorf A.W."/>
            <person name="Amano Y."/>
            <person name="Miyakawa K."/>
            <person name="Ise K."/>
            <person name="Suzuki Y."/>
            <person name="Anantharaman K."/>
            <person name="Probst A."/>
            <person name="Burstein D."/>
            <person name="Thomas B.C."/>
            <person name="Banfield J.F."/>
        </authorList>
    </citation>
    <scope>NUCLEOTIDE SEQUENCE [LARGE SCALE GENOMIC DNA]</scope>
    <source>
        <strain evidence="9">HGW-Actinobacteria-3</strain>
    </source>
</reference>
<evidence type="ECO:0000256" key="3">
    <source>
        <dbReference type="ARBA" id="ARBA00022500"/>
    </source>
</evidence>
<feature type="transmembrane region" description="Helical" evidence="7">
    <location>
        <begin position="294"/>
        <end position="316"/>
    </location>
</feature>
<sequence>MRFLEKDLRIKITGGFIVFIVILVVASITISHGLVTRIICNDINQYMSDSANLTRNVVEVALESRGARILLLANYPALRDPAATPESRAAALALSVQDWSLGHDVLFTDTNGNVISGTGKLSTIANVSGTNWFDTALSGGVTFTYLSNRAELSAVFLESPVFTVSAPVRDSKNQIFGYIVAFTKTSDITKTVASVHIKRTGHGFLVDKDGGPIAGRIFPAVAGISAASKQSLENLIVQAATGNSGSESIQYDGKKYLIAWTPVKQPDGVAISGPGWIIGVAVPTLEAYAPANQIAMTLLLFALGVLTCGIAASFFLGRSIVRPIDELVSSANRIGAGDMTGDIMIRTRDQVGSLATTFLRMRDYLRDALLETSRTTARMSALADEQSAGTLDVFSNAEDIVESAVVLARNSESQTQKFHNLIEYLENMPEKERELASTREARELLQESEILAEVGANKAIEIASAIQDQRVAARDVATAARRLSELARELDKMVKKFKI</sequence>
<dbReference type="InterPro" id="IPR033479">
    <property type="entry name" value="dCache_1"/>
</dbReference>
<keyword evidence="6 7" id="KW-0472">Membrane</keyword>
<dbReference type="PANTHER" id="PTHR32089">
    <property type="entry name" value="METHYL-ACCEPTING CHEMOTAXIS PROTEIN MCPB"/>
    <property type="match status" value="1"/>
</dbReference>
<evidence type="ECO:0000256" key="4">
    <source>
        <dbReference type="ARBA" id="ARBA00022692"/>
    </source>
</evidence>
<dbReference type="Gene3D" id="6.10.340.10">
    <property type="match status" value="1"/>
</dbReference>
<dbReference type="CDD" id="cd06225">
    <property type="entry name" value="HAMP"/>
    <property type="match status" value="1"/>
</dbReference>
<dbReference type="Pfam" id="PF00672">
    <property type="entry name" value="HAMP"/>
    <property type="match status" value="1"/>
</dbReference>
<dbReference type="CDD" id="cd12912">
    <property type="entry name" value="PDC2_MCP_like"/>
    <property type="match status" value="1"/>
</dbReference>
<evidence type="ECO:0000256" key="5">
    <source>
        <dbReference type="ARBA" id="ARBA00022989"/>
    </source>
</evidence>
<feature type="transmembrane region" description="Helical" evidence="7">
    <location>
        <begin position="12"/>
        <end position="35"/>
    </location>
</feature>
<evidence type="ECO:0000256" key="1">
    <source>
        <dbReference type="ARBA" id="ARBA00004651"/>
    </source>
</evidence>
<evidence type="ECO:0000313" key="10">
    <source>
        <dbReference type="Proteomes" id="UP000233654"/>
    </source>
</evidence>
<organism evidence="9 10">
    <name type="scientific">Candidatus Anoxymicrobium japonicum</name>
    <dbReference type="NCBI Taxonomy" id="2013648"/>
    <lineage>
        <taxon>Bacteria</taxon>
        <taxon>Bacillati</taxon>
        <taxon>Actinomycetota</taxon>
        <taxon>Candidatus Geothermincolia</taxon>
        <taxon>Candidatus Geothermincolales</taxon>
        <taxon>Candidatus Anoxymicrobiaceae</taxon>
        <taxon>Candidatus Anoxymicrobium</taxon>
    </lineage>
</organism>
<dbReference type="GO" id="GO:0007165">
    <property type="term" value="P:signal transduction"/>
    <property type="evidence" value="ECO:0007669"/>
    <property type="project" value="InterPro"/>
</dbReference>
<dbReference type="GO" id="GO:0006935">
    <property type="term" value="P:chemotaxis"/>
    <property type="evidence" value="ECO:0007669"/>
    <property type="project" value="UniProtKB-KW"/>
</dbReference>
<evidence type="ECO:0000256" key="7">
    <source>
        <dbReference type="SAM" id="Phobius"/>
    </source>
</evidence>
<accession>A0A2N3G4Z5</accession>
<keyword evidence="3" id="KW-0145">Chemotaxis</keyword>
<proteinExistence type="predicted"/>
<dbReference type="Gene3D" id="3.30.450.20">
    <property type="entry name" value="PAS domain"/>
    <property type="match status" value="1"/>
</dbReference>
<dbReference type="GO" id="GO:0005886">
    <property type="term" value="C:plasma membrane"/>
    <property type="evidence" value="ECO:0007669"/>
    <property type="project" value="UniProtKB-SubCell"/>
</dbReference>
<gene>
    <name evidence="9" type="ORF">CVT63_06750</name>
</gene>
<keyword evidence="5 7" id="KW-1133">Transmembrane helix</keyword>
<dbReference type="InterPro" id="IPR003660">
    <property type="entry name" value="HAMP_dom"/>
</dbReference>
<evidence type="ECO:0000256" key="6">
    <source>
        <dbReference type="ARBA" id="ARBA00023136"/>
    </source>
</evidence>
<comment type="subcellular location">
    <subcellularLocation>
        <location evidence="1">Cell membrane</location>
        <topology evidence="1">Multi-pass membrane protein</topology>
    </subcellularLocation>
</comment>
<dbReference type="SMART" id="SM00304">
    <property type="entry name" value="HAMP"/>
    <property type="match status" value="1"/>
</dbReference>
<dbReference type="EMBL" id="PHEX01000066">
    <property type="protein sequence ID" value="PKQ27668.1"/>
    <property type="molecule type" value="Genomic_DNA"/>
</dbReference>
<protein>
    <recommendedName>
        <fullName evidence="8">HAMP domain-containing protein</fullName>
    </recommendedName>
</protein>
<keyword evidence="4 7" id="KW-0812">Transmembrane</keyword>
<dbReference type="SUPFAM" id="SSF158472">
    <property type="entry name" value="HAMP domain-like"/>
    <property type="match status" value="1"/>
</dbReference>
<dbReference type="PANTHER" id="PTHR32089:SF112">
    <property type="entry name" value="LYSOZYME-LIKE PROTEIN-RELATED"/>
    <property type="match status" value="1"/>
</dbReference>
<dbReference type="Proteomes" id="UP000233654">
    <property type="component" value="Unassembled WGS sequence"/>
</dbReference>
<dbReference type="AlphaFoldDB" id="A0A2N3G4Z5"/>
<dbReference type="PROSITE" id="PS50885">
    <property type="entry name" value="HAMP"/>
    <property type="match status" value="1"/>
</dbReference>
<comment type="caution">
    <text evidence="9">The sequence shown here is derived from an EMBL/GenBank/DDBJ whole genome shotgun (WGS) entry which is preliminary data.</text>
</comment>
<dbReference type="Pfam" id="PF02743">
    <property type="entry name" value="dCache_1"/>
    <property type="match status" value="1"/>
</dbReference>
<keyword evidence="2" id="KW-1003">Cell membrane</keyword>
<evidence type="ECO:0000259" key="8">
    <source>
        <dbReference type="PROSITE" id="PS50885"/>
    </source>
</evidence>
<feature type="domain" description="HAMP" evidence="8">
    <location>
        <begin position="318"/>
        <end position="370"/>
    </location>
</feature>